<keyword evidence="3 5" id="KW-0547">Nucleotide-binding</keyword>
<dbReference type="Gene3D" id="3.40.50.300">
    <property type="entry name" value="P-loop containing nucleotide triphosphate hydrolases"/>
    <property type="match status" value="1"/>
</dbReference>
<dbReference type="EC" id="2.5.1.75" evidence="5 6"/>
<sequence length="450" mass="51007">MHTRIPPTRPVIAIIGSTGTGKSQLAIELATRFKGEIINCDAVQMYQGLPIITNKVTTEEQHGIPHHLLGCIGLEEPTWTVGQFVPHAMAIIEQIRGRGRLPILVGGTHYYIQSLLVKDSIVGNDQTGQPELLDPALDQPTEVLLQKLREVDPIMAERWHPNERRKIQRSLEIWLRTGTKASDIYAAQKEPPNASPSPSNITSLSSDDESPLRYEALLFWMYTDKDTLRARLDERVHQMVSAGLVSEVESMHDFRNQQELQGKEVDVTRGIWVSIGFKEFAEYRAAIAAGRTGPDVQKLKDEAIMRTQSATKQYAKRQIRWIEYKFLNAMVRSKAKHNIFVLNSSLTTAWHDCVRKPAEVVTEMFLGASSVLPEASEIFEQSQELLTPKGEDLSHSRHRWQKRTCDNCRITATTTEEWEKHIGSNRHRKVLAGIAKRQRLETERGLNISL</sequence>
<name>A0A6A6UDH7_9PEZI</name>
<dbReference type="PANTHER" id="PTHR11088:SF89">
    <property type="entry name" value="TRNA DIMETHYLALLYLTRANSFERASE"/>
    <property type="match status" value="1"/>
</dbReference>
<keyword evidence="5 6" id="KW-0819">tRNA processing</keyword>
<evidence type="ECO:0000313" key="10">
    <source>
        <dbReference type="Proteomes" id="UP000799302"/>
    </source>
</evidence>
<evidence type="ECO:0000256" key="3">
    <source>
        <dbReference type="ARBA" id="ARBA00022741"/>
    </source>
</evidence>
<dbReference type="InterPro" id="IPR018022">
    <property type="entry name" value="IPT"/>
</dbReference>
<evidence type="ECO:0000256" key="5">
    <source>
        <dbReference type="PIRNR" id="PIRNR039110"/>
    </source>
</evidence>
<dbReference type="InterPro" id="IPR030666">
    <property type="entry name" value="IPP_transferase_euk"/>
</dbReference>
<keyword evidence="4 5" id="KW-0067">ATP-binding</keyword>
<evidence type="ECO:0000256" key="4">
    <source>
        <dbReference type="ARBA" id="ARBA00022840"/>
    </source>
</evidence>
<dbReference type="GO" id="GO:0005524">
    <property type="term" value="F:ATP binding"/>
    <property type="evidence" value="ECO:0007669"/>
    <property type="project" value="UniProtKB-UniRule"/>
</dbReference>
<evidence type="ECO:0000256" key="6">
    <source>
        <dbReference type="RuleBase" id="RU003783"/>
    </source>
</evidence>
<gene>
    <name evidence="9" type="ORF">BT63DRAFT_424266</name>
</gene>
<dbReference type="InterPro" id="IPR027417">
    <property type="entry name" value="P-loop_NTPase"/>
</dbReference>
<dbReference type="HAMAP" id="MF_00185">
    <property type="entry name" value="IPP_trans"/>
    <property type="match status" value="1"/>
</dbReference>
<dbReference type="OrthoDB" id="775260at2759"/>
<evidence type="ECO:0000313" key="9">
    <source>
        <dbReference type="EMBL" id="KAF2670325.1"/>
    </source>
</evidence>
<dbReference type="SUPFAM" id="SSF52540">
    <property type="entry name" value="P-loop containing nucleoside triphosphate hydrolases"/>
    <property type="match status" value="2"/>
</dbReference>
<evidence type="ECO:0000256" key="2">
    <source>
        <dbReference type="ARBA" id="ARBA00022679"/>
    </source>
</evidence>
<dbReference type="EMBL" id="MU004234">
    <property type="protein sequence ID" value="KAF2670325.1"/>
    <property type="molecule type" value="Genomic_DNA"/>
</dbReference>
<proteinExistence type="inferred from homology"/>
<dbReference type="Proteomes" id="UP000799302">
    <property type="component" value="Unassembled WGS sequence"/>
</dbReference>
<dbReference type="PIRSF" id="PIRSF039110">
    <property type="entry name" value="IPP_transferase"/>
    <property type="match status" value="1"/>
</dbReference>
<feature type="region of interest" description="Disordered" evidence="8">
    <location>
        <begin position="188"/>
        <end position="207"/>
    </location>
</feature>
<dbReference type="Gene3D" id="3.30.160.60">
    <property type="entry name" value="Classic Zinc Finger"/>
    <property type="match status" value="1"/>
</dbReference>
<feature type="compositionally biased region" description="Low complexity" evidence="8">
    <location>
        <begin position="196"/>
        <end position="205"/>
    </location>
</feature>
<dbReference type="NCBIfam" id="TIGR00174">
    <property type="entry name" value="miaA"/>
    <property type="match status" value="1"/>
</dbReference>
<dbReference type="PANTHER" id="PTHR11088">
    <property type="entry name" value="TRNA DIMETHYLALLYLTRANSFERASE"/>
    <property type="match status" value="1"/>
</dbReference>
<comment type="function">
    <text evidence="5">Catalyzes the transfer of a dimethylallyl group onto the adenine at position 37.</text>
</comment>
<dbReference type="InterPro" id="IPR039657">
    <property type="entry name" value="Dimethylallyltransferase"/>
</dbReference>
<accession>A0A6A6UDH7</accession>
<comment type="similarity">
    <text evidence="1 5 7">Belongs to the IPP transferase family.</text>
</comment>
<dbReference type="Pfam" id="PF01715">
    <property type="entry name" value="IPPT"/>
    <property type="match status" value="1"/>
</dbReference>
<keyword evidence="2 5" id="KW-0808">Transferase</keyword>
<keyword evidence="5" id="KW-0963">Cytoplasm</keyword>
<evidence type="ECO:0000256" key="8">
    <source>
        <dbReference type="SAM" id="MobiDB-lite"/>
    </source>
</evidence>
<comment type="catalytic activity">
    <reaction evidence="5 6">
        <text>adenosine(37) in tRNA + dimethylallyl diphosphate = N(6)-dimethylallyladenosine(37) in tRNA + diphosphate</text>
        <dbReference type="Rhea" id="RHEA:26482"/>
        <dbReference type="Rhea" id="RHEA-COMP:10162"/>
        <dbReference type="Rhea" id="RHEA-COMP:10375"/>
        <dbReference type="ChEBI" id="CHEBI:33019"/>
        <dbReference type="ChEBI" id="CHEBI:57623"/>
        <dbReference type="ChEBI" id="CHEBI:74411"/>
        <dbReference type="ChEBI" id="CHEBI:74415"/>
        <dbReference type="EC" id="2.5.1.75"/>
    </reaction>
</comment>
<dbReference type="AlphaFoldDB" id="A0A6A6UDH7"/>
<evidence type="ECO:0000256" key="1">
    <source>
        <dbReference type="ARBA" id="ARBA00005842"/>
    </source>
</evidence>
<reference evidence="9" key="1">
    <citation type="journal article" date="2020" name="Stud. Mycol.">
        <title>101 Dothideomycetes genomes: a test case for predicting lifestyles and emergence of pathogens.</title>
        <authorList>
            <person name="Haridas S."/>
            <person name="Albert R."/>
            <person name="Binder M."/>
            <person name="Bloem J."/>
            <person name="Labutti K."/>
            <person name="Salamov A."/>
            <person name="Andreopoulos B."/>
            <person name="Baker S."/>
            <person name="Barry K."/>
            <person name="Bills G."/>
            <person name="Bluhm B."/>
            <person name="Cannon C."/>
            <person name="Castanera R."/>
            <person name="Culley D."/>
            <person name="Daum C."/>
            <person name="Ezra D."/>
            <person name="Gonzalez J."/>
            <person name="Henrissat B."/>
            <person name="Kuo A."/>
            <person name="Liang C."/>
            <person name="Lipzen A."/>
            <person name="Lutzoni F."/>
            <person name="Magnuson J."/>
            <person name="Mondo S."/>
            <person name="Nolan M."/>
            <person name="Ohm R."/>
            <person name="Pangilinan J."/>
            <person name="Park H.-J."/>
            <person name="Ramirez L."/>
            <person name="Alfaro M."/>
            <person name="Sun H."/>
            <person name="Tritt A."/>
            <person name="Yoshinaga Y."/>
            <person name="Zwiers L.-H."/>
            <person name="Turgeon B."/>
            <person name="Goodwin S."/>
            <person name="Spatafora J."/>
            <person name="Crous P."/>
            <person name="Grigoriev I."/>
        </authorList>
    </citation>
    <scope>NUCLEOTIDE SEQUENCE</scope>
    <source>
        <strain evidence="9">CBS 115976</strain>
    </source>
</reference>
<dbReference type="Gene3D" id="1.10.20.140">
    <property type="match status" value="1"/>
</dbReference>
<dbReference type="GO" id="GO:0052381">
    <property type="term" value="F:tRNA dimethylallyltransferase activity"/>
    <property type="evidence" value="ECO:0007669"/>
    <property type="project" value="UniProtKB-UniRule"/>
</dbReference>
<dbReference type="GO" id="GO:0006400">
    <property type="term" value="P:tRNA modification"/>
    <property type="evidence" value="ECO:0007669"/>
    <property type="project" value="TreeGrafter"/>
</dbReference>
<dbReference type="GO" id="GO:0005739">
    <property type="term" value="C:mitochondrion"/>
    <property type="evidence" value="ECO:0007669"/>
    <property type="project" value="TreeGrafter"/>
</dbReference>
<organism evidence="9 10">
    <name type="scientific">Microthyrium microscopicum</name>
    <dbReference type="NCBI Taxonomy" id="703497"/>
    <lineage>
        <taxon>Eukaryota</taxon>
        <taxon>Fungi</taxon>
        <taxon>Dikarya</taxon>
        <taxon>Ascomycota</taxon>
        <taxon>Pezizomycotina</taxon>
        <taxon>Dothideomycetes</taxon>
        <taxon>Dothideomycetes incertae sedis</taxon>
        <taxon>Microthyriales</taxon>
        <taxon>Microthyriaceae</taxon>
        <taxon>Microthyrium</taxon>
    </lineage>
</organism>
<keyword evidence="10" id="KW-1185">Reference proteome</keyword>
<evidence type="ECO:0000256" key="7">
    <source>
        <dbReference type="RuleBase" id="RU003785"/>
    </source>
</evidence>
<protein>
    <recommendedName>
        <fullName evidence="5 6">tRNA dimethylallyltransferase</fullName>
        <ecNumber evidence="5 6">2.5.1.75</ecNumber>
    </recommendedName>
</protein>